<comment type="caution">
    <text evidence="1">The sequence shown here is derived from an EMBL/GenBank/DDBJ whole genome shotgun (WGS) entry which is preliminary data.</text>
</comment>
<gene>
    <name evidence="1" type="ORF">ACFSCX_09185</name>
</gene>
<keyword evidence="2" id="KW-1185">Reference proteome</keyword>
<reference evidence="2" key="1">
    <citation type="journal article" date="2019" name="Int. J. Syst. Evol. Microbiol.">
        <title>The Global Catalogue of Microorganisms (GCM) 10K type strain sequencing project: providing services to taxonomists for standard genome sequencing and annotation.</title>
        <authorList>
            <consortium name="The Broad Institute Genomics Platform"/>
            <consortium name="The Broad Institute Genome Sequencing Center for Infectious Disease"/>
            <person name="Wu L."/>
            <person name="Ma J."/>
        </authorList>
    </citation>
    <scope>NUCLEOTIDE SEQUENCE [LARGE SCALE GENOMIC DNA]</scope>
    <source>
        <strain evidence="2">CCUG 49339</strain>
    </source>
</reference>
<dbReference type="RefSeq" id="WP_377927907.1">
    <property type="nucleotide sequence ID" value="NZ_JBHUEM010000011.1"/>
</dbReference>
<sequence length="241" mass="27563">MQQHHEHSNQQHQQKTNVLVGDVEVLISSHQDSLNIKVCEKTGLNPKLLRSHEKIMHLIIVSKDLEEFHHLHPAQLTENEFSVDVSLSNKEYVAFVDIKPEGMNYSIKPIPIVIEGRENPDIPSQSKLKKDINTTRELNGKIVELHSSPLVVGEDITFRFDLKNATPMPYLGALGHVVIIDEKIQQFIHVHPLNEDKPIFVAHFKKAGLYKMWAEFILDNELLAFPFVVQVTNILMKQGIH</sequence>
<dbReference type="Proteomes" id="UP001597214">
    <property type="component" value="Unassembled WGS sequence"/>
</dbReference>
<name>A0ABW4LNI7_9BACI</name>
<accession>A0ABW4LNI7</accession>
<dbReference type="EMBL" id="JBHUEM010000011">
    <property type="protein sequence ID" value="MFD1736739.1"/>
    <property type="molecule type" value="Genomic_DNA"/>
</dbReference>
<evidence type="ECO:0000313" key="1">
    <source>
        <dbReference type="EMBL" id="MFD1736739.1"/>
    </source>
</evidence>
<organism evidence="1 2">
    <name type="scientific">Bacillus salitolerans</name>
    <dbReference type="NCBI Taxonomy" id="1437434"/>
    <lineage>
        <taxon>Bacteria</taxon>
        <taxon>Bacillati</taxon>
        <taxon>Bacillota</taxon>
        <taxon>Bacilli</taxon>
        <taxon>Bacillales</taxon>
        <taxon>Bacillaceae</taxon>
        <taxon>Bacillus</taxon>
    </lineage>
</organism>
<proteinExistence type="predicted"/>
<protein>
    <submittedName>
        <fullName evidence="1">Uncharacterized protein</fullName>
    </submittedName>
</protein>
<evidence type="ECO:0000313" key="2">
    <source>
        <dbReference type="Proteomes" id="UP001597214"/>
    </source>
</evidence>